<name>A0ABQ2ZKJ1_9ACTN</name>
<evidence type="ECO:0000259" key="2">
    <source>
        <dbReference type="Pfam" id="PF13581"/>
    </source>
</evidence>
<dbReference type="InterPro" id="IPR003594">
    <property type="entry name" value="HATPase_dom"/>
</dbReference>
<proteinExistence type="predicted"/>
<dbReference type="RefSeq" id="WP_161257016.1">
    <property type="nucleotide sequence ID" value="NZ_BMUU01000001.1"/>
</dbReference>
<gene>
    <name evidence="3" type="ORF">GCM10010326_04470</name>
</gene>
<keyword evidence="3" id="KW-0067">ATP-binding</keyword>
<dbReference type="EMBL" id="BMUU01000001">
    <property type="protein sequence ID" value="GGY15762.1"/>
    <property type="molecule type" value="Genomic_DNA"/>
</dbReference>
<dbReference type="CDD" id="cd16936">
    <property type="entry name" value="HATPase_RsbW-like"/>
    <property type="match status" value="1"/>
</dbReference>
<dbReference type="PANTHER" id="PTHR35526">
    <property type="entry name" value="ANTI-SIGMA-F FACTOR RSBW-RELATED"/>
    <property type="match status" value="1"/>
</dbReference>
<evidence type="ECO:0000313" key="3">
    <source>
        <dbReference type="EMBL" id="GGY15762.1"/>
    </source>
</evidence>
<feature type="domain" description="Histidine kinase/HSP90-like ATPase" evidence="2">
    <location>
        <begin position="31"/>
        <end position="140"/>
    </location>
</feature>
<dbReference type="InterPro" id="IPR036890">
    <property type="entry name" value="HATPase_C_sf"/>
</dbReference>
<dbReference type="SUPFAM" id="SSF55874">
    <property type="entry name" value="ATPase domain of HSP90 chaperone/DNA topoisomerase II/histidine kinase"/>
    <property type="match status" value="1"/>
</dbReference>
<accession>A0ABQ2ZKJ1</accession>
<keyword evidence="4" id="KW-1185">Reference proteome</keyword>
<keyword evidence="1" id="KW-0808">Transferase</keyword>
<dbReference type="Pfam" id="PF13581">
    <property type="entry name" value="HATPase_c_2"/>
    <property type="match status" value="1"/>
</dbReference>
<dbReference type="Gene3D" id="3.30.565.10">
    <property type="entry name" value="Histidine kinase-like ATPase, C-terminal domain"/>
    <property type="match status" value="1"/>
</dbReference>
<dbReference type="GO" id="GO:0005524">
    <property type="term" value="F:ATP binding"/>
    <property type="evidence" value="ECO:0007669"/>
    <property type="project" value="UniProtKB-KW"/>
</dbReference>
<comment type="caution">
    <text evidence="3">The sequence shown here is derived from an EMBL/GenBank/DDBJ whole genome shotgun (WGS) entry which is preliminary data.</text>
</comment>
<sequence length="156" mass="16537">MVAALENRASTEQDSAVPLRYSAAWQTTEFSIADARTAVRTLLVQAGHRPDGQPCQDAQLVVSELVTNALRHAPGPGSLLLEVSAGADLLEIVVRDGSPNPPRPQAADARRIGGHGLLLVTRLCNQLHTRTLTSGKQIIARLHLGKAAADDPTVKS</sequence>
<dbReference type="InterPro" id="IPR050267">
    <property type="entry name" value="Anti-sigma-factor_SerPK"/>
</dbReference>
<evidence type="ECO:0000256" key="1">
    <source>
        <dbReference type="ARBA" id="ARBA00022527"/>
    </source>
</evidence>
<dbReference type="PANTHER" id="PTHR35526:SF3">
    <property type="entry name" value="ANTI-SIGMA-F FACTOR RSBW"/>
    <property type="match status" value="1"/>
</dbReference>
<keyword evidence="1" id="KW-0418">Kinase</keyword>
<protein>
    <submittedName>
        <fullName evidence="3">ATP-binding protein</fullName>
    </submittedName>
</protein>
<keyword evidence="3" id="KW-0547">Nucleotide-binding</keyword>
<dbReference type="GeneID" id="96288475"/>
<organism evidence="3 4">
    <name type="scientific">Streptomyces xanthochromogenes</name>
    <dbReference type="NCBI Taxonomy" id="67384"/>
    <lineage>
        <taxon>Bacteria</taxon>
        <taxon>Bacillati</taxon>
        <taxon>Actinomycetota</taxon>
        <taxon>Actinomycetes</taxon>
        <taxon>Kitasatosporales</taxon>
        <taxon>Streptomycetaceae</taxon>
        <taxon>Streptomyces</taxon>
    </lineage>
</organism>
<reference evidence="4" key="1">
    <citation type="journal article" date="2019" name="Int. J. Syst. Evol. Microbiol.">
        <title>The Global Catalogue of Microorganisms (GCM) 10K type strain sequencing project: providing services to taxonomists for standard genome sequencing and annotation.</title>
        <authorList>
            <consortium name="The Broad Institute Genomics Platform"/>
            <consortium name="The Broad Institute Genome Sequencing Center for Infectious Disease"/>
            <person name="Wu L."/>
            <person name="Ma J."/>
        </authorList>
    </citation>
    <scope>NUCLEOTIDE SEQUENCE [LARGE SCALE GENOMIC DNA]</scope>
    <source>
        <strain evidence="4">JCM 4594</strain>
    </source>
</reference>
<dbReference type="Proteomes" id="UP000600946">
    <property type="component" value="Unassembled WGS sequence"/>
</dbReference>
<evidence type="ECO:0000313" key="4">
    <source>
        <dbReference type="Proteomes" id="UP000600946"/>
    </source>
</evidence>
<keyword evidence="1" id="KW-0723">Serine/threonine-protein kinase</keyword>